<dbReference type="Pfam" id="PF04949">
    <property type="entry name" value="Transcrip_act"/>
    <property type="match status" value="1"/>
</dbReference>
<accession>A0ABP0YI07</accession>
<feature type="compositionally biased region" description="Basic residues" evidence="2">
    <location>
        <begin position="10"/>
        <end position="22"/>
    </location>
</feature>
<evidence type="ECO:0008006" key="5">
    <source>
        <dbReference type="Google" id="ProtNLM"/>
    </source>
</evidence>
<name>A0ABP0YI07_9ROSI</name>
<reference evidence="3 4" key="1">
    <citation type="submission" date="2024-03" db="EMBL/GenBank/DDBJ databases">
        <authorList>
            <person name="Gkanogiannis A."/>
            <person name="Becerra Lopez-Lavalle L."/>
        </authorList>
    </citation>
    <scope>NUCLEOTIDE SEQUENCE [LARGE SCALE GENOMIC DNA]</scope>
</reference>
<dbReference type="PANTHER" id="PTHR21470">
    <property type="entry name" value="RAB6-INTERACTING PROTEIN GORAB"/>
    <property type="match status" value="1"/>
</dbReference>
<evidence type="ECO:0000313" key="4">
    <source>
        <dbReference type="Proteomes" id="UP001642487"/>
    </source>
</evidence>
<proteinExistence type="predicted"/>
<dbReference type="EMBL" id="OZ021738">
    <property type="protein sequence ID" value="CAK9320148.1"/>
    <property type="molecule type" value="Genomic_DNA"/>
</dbReference>
<gene>
    <name evidence="3" type="ORF">CITCOLO1_LOCUS12190</name>
</gene>
<feature type="coiled-coil region" evidence="1">
    <location>
        <begin position="102"/>
        <end position="147"/>
    </location>
</feature>
<evidence type="ECO:0000313" key="3">
    <source>
        <dbReference type="EMBL" id="CAK9320148.1"/>
    </source>
</evidence>
<keyword evidence="4" id="KW-1185">Reference proteome</keyword>
<evidence type="ECO:0000256" key="2">
    <source>
        <dbReference type="SAM" id="MobiDB-lite"/>
    </source>
</evidence>
<dbReference type="PANTHER" id="PTHR21470:SF10">
    <property type="entry name" value="RAB6-INTERACTING GOLGIN"/>
    <property type="match status" value="1"/>
</dbReference>
<feature type="compositionally biased region" description="Basic and acidic residues" evidence="2">
    <location>
        <begin position="31"/>
        <end position="66"/>
    </location>
</feature>
<dbReference type="Proteomes" id="UP001642487">
    <property type="component" value="Chromosome 4"/>
</dbReference>
<protein>
    <recommendedName>
        <fullName evidence="5">RAB6-interacting golgin</fullName>
    </recommendedName>
</protein>
<feature type="region of interest" description="Disordered" evidence="2">
    <location>
        <begin position="1"/>
        <end position="72"/>
    </location>
</feature>
<evidence type="ECO:0000256" key="1">
    <source>
        <dbReference type="SAM" id="Coils"/>
    </source>
</evidence>
<organism evidence="3 4">
    <name type="scientific">Citrullus colocynthis</name>
    <name type="common">colocynth</name>
    <dbReference type="NCBI Taxonomy" id="252529"/>
    <lineage>
        <taxon>Eukaryota</taxon>
        <taxon>Viridiplantae</taxon>
        <taxon>Streptophyta</taxon>
        <taxon>Embryophyta</taxon>
        <taxon>Tracheophyta</taxon>
        <taxon>Spermatophyta</taxon>
        <taxon>Magnoliopsida</taxon>
        <taxon>eudicotyledons</taxon>
        <taxon>Gunneridae</taxon>
        <taxon>Pentapetalae</taxon>
        <taxon>rosids</taxon>
        <taxon>fabids</taxon>
        <taxon>Cucurbitales</taxon>
        <taxon>Cucurbitaceae</taxon>
        <taxon>Benincaseae</taxon>
        <taxon>Citrullus</taxon>
    </lineage>
</organism>
<sequence length="228" mass="26447">MWKQPIVKAKGTKGKEKKRKEKKSGSSSSLPKEESKGKEIAHSFIEAESKGRWFQETQHQDKRKMQNDQNPHQLQLMLDNSASLSFNSKEDDDMSKSALSAFREKEEEIDRMRTELHNKLQARLGRVQEESRRLASIREELEAIAGDPMRKEIGQIRKKIDALNKELKPLGLACQKKEKEYKDALDVFNEKNNEKVQLISKLMEMVGESEKLRLKRLEELSKHVDNTS</sequence>
<dbReference type="InterPro" id="IPR007033">
    <property type="entry name" value="GORAB"/>
</dbReference>
<keyword evidence="1" id="KW-0175">Coiled coil</keyword>